<name>A0A9P9HPX0_FUSRE</name>
<sequence>MDSAVFRRVIRKLDRFSEALDEALLNFSEMDDSTAPKEFKQRMFGWLSDDKRDIDALLVRPETNDNTSKHDLLARLAYCYSFGPEKKFQDLLLANHQKIGVFISDKHVRVHIAKWETTLLRGFLRWVIVEAHKPSGDAQSVLQLETSVSKKWLSADDAEEYVVPESEGDMKLVLIRLKNLPKLMDLWGKRVVADEGEEKLVKSCQCSKPDFGESLTIGLFVLAWKVAGRYEDKWMDAQGYAIPDVPELD</sequence>
<proteinExistence type="predicted"/>
<organism evidence="1 2">
    <name type="scientific">Fusarium redolens</name>
    <dbReference type="NCBI Taxonomy" id="48865"/>
    <lineage>
        <taxon>Eukaryota</taxon>
        <taxon>Fungi</taxon>
        <taxon>Dikarya</taxon>
        <taxon>Ascomycota</taxon>
        <taxon>Pezizomycotina</taxon>
        <taxon>Sordariomycetes</taxon>
        <taxon>Hypocreomycetidae</taxon>
        <taxon>Hypocreales</taxon>
        <taxon>Nectriaceae</taxon>
        <taxon>Fusarium</taxon>
        <taxon>Fusarium redolens species complex</taxon>
    </lineage>
</organism>
<protein>
    <submittedName>
        <fullName evidence="1">Uncharacterized protein</fullName>
    </submittedName>
</protein>
<gene>
    <name evidence="1" type="ORF">BKA55DRAFT_535926</name>
</gene>
<evidence type="ECO:0000313" key="2">
    <source>
        <dbReference type="Proteomes" id="UP000720189"/>
    </source>
</evidence>
<dbReference type="AlphaFoldDB" id="A0A9P9HPX0"/>
<dbReference type="Proteomes" id="UP000720189">
    <property type="component" value="Unassembled WGS sequence"/>
</dbReference>
<comment type="caution">
    <text evidence="1">The sequence shown here is derived from an EMBL/GenBank/DDBJ whole genome shotgun (WGS) entry which is preliminary data.</text>
</comment>
<accession>A0A9P9HPX0</accession>
<evidence type="ECO:0000313" key="1">
    <source>
        <dbReference type="EMBL" id="KAH7260918.1"/>
    </source>
</evidence>
<dbReference type="GeneID" id="70219711"/>
<keyword evidence="2" id="KW-1185">Reference proteome</keyword>
<dbReference type="OrthoDB" id="5063603at2759"/>
<dbReference type="EMBL" id="JAGMUX010000004">
    <property type="protein sequence ID" value="KAH7260918.1"/>
    <property type="molecule type" value="Genomic_DNA"/>
</dbReference>
<reference evidence="1" key="1">
    <citation type="journal article" date="2021" name="Nat. Commun.">
        <title>Genetic determinants of endophytism in the Arabidopsis root mycobiome.</title>
        <authorList>
            <person name="Mesny F."/>
            <person name="Miyauchi S."/>
            <person name="Thiergart T."/>
            <person name="Pickel B."/>
            <person name="Atanasova L."/>
            <person name="Karlsson M."/>
            <person name="Huettel B."/>
            <person name="Barry K.W."/>
            <person name="Haridas S."/>
            <person name="Chen C."/>
            <person name="Bauer D."/>
            <person name="Andreopoulos W."/>
            <person name="Pangilinan J."/>
            <person name="LaButti K."/>
            <person name="Riley R."/>
            <person name="Lipzen A."/>
            <person name="Clum A."/>
            <person name="Drula E."/>
            <person name="Henrissat B."/>
            <person name="Kohler A."/>
            <person name="Grigoriev I.V."/>
            <person name="Martin F.M."/>
            <person name="Hacquard S."/>
        </authorList>
    </citation>
    <scope>NUCLEOTIDE SEQUENCE</scope>
    <source>
        <strain evidence="1">MPI-CAGE-AT-0023</strain>
    </source>
</reference>
<dbReference type="RefSeq" id="XP_046052795.1">
    <property type="nucleotide sequence ID" value="XM_046189757.1"/>
</dbReference>